<reference evidence="1" key="1">
    <citation type="journal article" date="2012" name="Nature">
        <title>The oyster genome reveals stress adaptation and complexity of shell formation.</title>
        <authorList>
            <person name="Zhang G."/>
            <person name="Fang X."/>
            <person name="Guo X."/>
            <person name="Li L."/>
            <person name="Luo R."/>
            <person name="Xu F."/>
            <person name="Yang P."/>
            <person name="Zhang L."/>
            <person name="Wang X."/>
            <person name="Qi H."/>
            <person name="Xiong Z."/>
            <person name="Que H."/>
            <person name="Xie Y."/>
            <person name="Holland P.W."/>
            <person name="Paps J."/>
            <person name="Zhu Y."/>
            <person name="Wu F."/>
            <person name="Chen Y."/>
            <person name="Wang J."/>
            <person name="Peng C."/>
            <person name="Meng J."/>
            <person name="Yang L."/>
            <person name="Liu J."/>
            <person name="Wen B."/>
            <person name="Zhang N."/>
            <person name="Huang Z."/>
            <person name="Zhu Q."/>
            <person name="Feng Y."/>
            <person name="Mount A."/>
            <person name="Hedgecock D."/>
            <person name="Xu Z."/>
            <person name="Liu Y."/>
            <person name="Domazet-Loso T."/>
            <person name="Du Y."/>
            <person name="Sun X."/>
            <person name="Zhang S."/>
            <person name="Liu B."/>
            <person name="Cheng P."/>
            <person name="Jiang X."/>
            <person name="Li J."/>
            <person name="Fan D."/>
            <person name="Wang W."/>
            <person name="Fu W."/>
            <person name="Wang T."/>
            <person name="Wang B."/>
            <person name="Zhang J."/>
            <person name="Peng Z."/>
            <person name="Li Y."/>
            <person name="Li N."/>
            <person name="Wang J."/>
            <person name="Chen M."/>
            <person name="He Y."/>
            <person name="Tan F."/>
            <person name="Song X."/>
            <person name="Zheng Q."/>
            <person name="Huang R."/>
            <person name="Yang H."/>
            <person name="Du X."/>
            <person name="Chen L."/>
            <person name="Yang M."/>
            <person name="Gaffney P.M."/>
            <person name="Wang S."/>
            <person name="Luo L."/>
            <person name="She Z."/>
            <person name="Ming Y."/>
            <person name="Huang W."/>
            <person name="Zhang S."/>
            <person name="Huang B."/>
            <person name="Zhang Y."/>
            <person name="Qu T."/>
            <person name="Ni P."/>
            <person name="Miao G."/>
            <person name="Wang J."/>
            <person name="Wang Q."/>
            <person name="Steinberg C.E."/>
            <person name="Wang H."/>
            <person name="Li N."/>
            <person name="Qian L."/>
            <person name="Zhang G."/>
            <person name="Li Y."/>
            <person name="Yang H."/>
            <person name="Liu X."/>
            <person name="Wang J."/>
            <person name="Yin Y."/>
            <person name="Wang J."/>
        </authorList>
    </citation>
    <scope>NUCLEOTIDE SEQUENCE [LARGE SCALE GENOMIC DNA]</scope>
    <source>
        <strain evidence="1">05x7-T-G4-1.051#20</strain>
    </source>
</reference>
<dbReference type="AlphaFoldDB" id="K1Q8R0"/>
<gene>
    <name evidence="1" type="ORF">CGI_10007917</name>
</gene>
<dbReference type="InParanoid" id="K1Q8R0"/>
<name>K1Q8R0_MAGGI</name>
<proteinExistence type="predicted"/>
<sequence>MSDWMIVEFFFLDKAMLKSLNLPDDNGVIQTISSRQCRRDTSHSAALFGVWQCRL</sequence>
<dbReference type="EMBL" id="JH816958">
    <property type="protein sequence ID" value="EKC27744.1"/>
    <property type="molecule type" value="Genomic_DNA"/>
</dbReference>
<dbReference type="HOGENOM" id="CLU_3034396_0_0_1"/>
<accession>K1Q8R0</accession>
<evidence type="ECO:0000313" key="1">
    <source>
        <dbReference type="EMBL" id="EKC27744.1"/>
    </source>
</evidence>
<organism evidence="1">
    <name type="scientific">Magallana gigas</name>
    <name type="common">Pacific oyster</name>
    <name type="synonym">Crassostrea gigas</name>
    <dbReference type="NCBI Taxonomy" id="29159"/>
    <lineage>
        <taxon>Eukaryota</taxon>
        <taxon>Metazoa</taxon>
        <taxon>Spiralia</taxon>
        <taxon>Lophotrochozoa</taxon>
        <taxon>Mollusca</taxon>
        <taxon>Bivalvia</taxon>
        <taxon>Autobranchia</taxon>
        <taxon>Pteriomorphia</taxon>
        <taxon>Ostreida</taxon>
        <taxon>Ostreoidea</taxon>
        <taxon>Ostreidae</taxon>
        <taxon>Magallana</taxon>
    </lineage>
</organism>
<protein>
    <submittedName>
        <fullName evidence="1">Uncharacterized protein</fullName>
    </submittedName>
</protein>